<dbReference type="GO" id="GO:0005737">
    <property type="term" value="C:cytoplasm"/>
    <property type="evidence" value="ECO:0007669"/>
    <property type="project" value="UniProtKB-SubCell"/>
</dbReference>
<comment type="similarity">
    <text evidence="4">Belongs to the Fes family.</text>
</comment>
<evidence type="ECO:0000256" key="1">
    <source>
        <dbReference type="ARBA" id="ARBA00004496"/>
    </source>
</evidence>
<dbReference type="OrthoDB" id="9775130at2"/>
<evidence type="ECO:0000256" key="2">
    <source>
        <dbReference type="ARBA" id="ARBA00022490"/>
    </source>
</evidence>
<comment type="caution">
    <text evidence="9">The sequence shown here is derived from an EMBL/GenBank/DDBJ whole genome shotgun (WGS) entry which is preliminary data.</text>
</comment>
<keyword evidence="3" id="KW-0378">Hydrolase</keyword>
<evidence type="ECO:0000313" key="9">
    <source>
        <dbReference type="EMBL" id="POP49101.1"/>
    </source>
</evidence>
<dbReference type="InterPro" id="IPR013783">
    <property type="entry name" value="Ig-like_fold"/>
</dbReference>
<dbReference type="SUPFAM" id="SSF53474">
    <property type="entry name" value="alpha/beta-Hydrolases"/>
    <property type="match status" value="1"/>
</dbReference>
<name>A0A2P5GR98_9ENTR</name>
<proteinExistence type="inferred from homology"/>
<dbReference type="PANTHER" id="PTHR48098:SF3">
    <property type="entry name" value="IRON(III) ENTEROBACTIN ESTERASE"/>
    <property type="match status" value="1"/>
</dbReference>
<dbReference type="PANTHER" id="PTHR48098">
    <property type="entry name" value="ENTEROCHELIN ESTERASE-RELATED"/>
    <property type="match status" value="1"/>
</dbReference>
<dbReference type="AlphaFoldDB" id="A0A2P5GR98"/>
<dbReference type="InterPro" id="IPR000801">
    <property type="entry name" value="Esterase-like"/>
</dbReference>
<keyword evidence="6" id="KW-0732">Signal</keyword>
<dbReference type="InterPro" id="IPR021764">
    <property type="entry name" value="Enterochelin_esterase_N"/>
</dbReference>
<dbReference type="EMBL" id="PQGD01000007">
    <property type="protein sequence ID" value="POP49101.1"/>
    <property type="molecule type" value="Genomic_DNA"/>
</dbReference>
<dbReference type="Proteomes" id="UP000247005">
    <property type="component" value="Unassembled WGS sequence"/>
</dbReference>
<evidence type="ECO:0000256" key="3">
    <source>
        <dbReference type="ARBA" id="ARBA00022801"/>
    </source>
</evidence>
<dbReference type="SUPFAM" id="SSF81296">
    <property type="entry name" value="E set domains"/>
    <property type="match status" value="1"/>
</dbReference>
<dbReference type="GO" id="GO:0008849">
    <property type="term" value="F:enterochelin esterase activity"/>
    <property type="evidence" value="ECO:0007669"/>
    <property type="project" value="InterPro"/>
</dbReference>
<evidence type="ECO:0000313" key="8">
    <source>
        <dbReference type="EMBL" id="POP43404.1"/>
    </source>
</evidence>
<dbReference type="RefSeq" id="WP_103677097.1">
    <property type="nucleotide sequence ID" value="NZ_PQGD01000007.1"/>
</dbReference>
<dbReference type="Proteomes" id="UP000237073">
    <property type="component" value="Unassembled WGS sequence"/>
</dbReference>
<dbReference type="InterPro" id="IPR029058">
    <property type="entry name" value="AB_hydrolase_fold"/>
</dbReference>
<feature type="signal peptide" evidence="6">
    <location>
        <begin position="1"/>
        <end position="19"/>
    </location>
</feature>
<dbReference type="GO" id="GO:0006826">
    <property type="term" value="P:iron ion transport"/>
    <property type="evidence" value="ECO:0007669"/>
    <property type="project" value="InterPro"/>
</dbReference>
<dbReference type="Gene3D" id="2.60.40.10">
    <property type="entry name" value="Immunoglobulins"/>
    <property type="match status" value="1"/>
</dbReference>
<dbReference type="InterPro" id="IPR050583">
    <property type="entry name" value="Mycobacterial_A85_antigen"/>
</dbReference>
<dbReference type="PROSITE" id="PS51257">
    <property type="entry name" value="PROKAR_LIPOPROTEIN"/>
    <property type="match status" value="1"/>
</dbReference>
<evidence type="ECO:0000256" key="6">
    <source>
        <dbReference type="SAM" id="SignalP"/>
    </source>
</evidence>
<gene>
    <name evidence="9" type="ORF">CHU32_10010</name>
    <name evidence="8" type="ORF">CHU33_16125</name>
</gene>
<keyword evidence="10" id="KW-1185">Reference proteome</keyword>
<organism evidence="9 11">
    <name type="scientific">Superficieibacter electus</name>
    <dbReference type="NCBI Taxonomy" id="2022662"/>
    <lineage>
        <taxon>Bacteria</taxon>
        <taxon>Pseudomonadati</taxon>
        <taxon>Pseudomonadota</taxon>
        <taxon>Gammaproteobacteria</taxon>
        <taxon>Enterobacterales</taxon>
        <taxon>Enterobacteriaceae</taxon>
        <taxon>Superficieibacter</taxon>
    </lineage>
</organism>
<evidence type="ECO:0000256" key="4">
    <source>
        <dbReference type="ARBA" id="ARBA00024201"/>
    </source>
</evidence>
<dbReference type="Gene3D" id="3.40.50.1820">
    <property type="entry name" value="alpha/beta hydrolase"/>
    <property type="match status" value="1"/>
</dbReference>
<protein>
    <submittedName>
        <fullName evidence="9">Enterochelin esterase</fullName>
    </submittedName>
</protein>
<dbReference type="Pfam" id="PF00756">
    <property type="entry name" value="Esterase"/>
    <property type="match status" value="1"/>
</dbReference>
<evidence type="ECO:0000256" key="5">
    <source>
        <dbReference type="SAM" id="MobiDB-lite"/>
    </source>
</evidence>
<sequence length="551" mass="61993">MKMAWSGVLIGLSATPALAASCDAMSVQGEQQGKFDASGEVCFVLPALGENYVSATLRGVTDARLLDQQNRRLRTLVEGEPADSEQSLLFSLPFNQPSSLVLHGEEGTRWRFSWRIKETASLARTQVLDPVSPLLQQLARELQAGGSTEAFWQARRQEGTPLVEPVDATHKRVTFLWRGARNNVFILGSPAGDHDPLFRLGDSDIWFRSYVVPADTLMQYKLAPDVPVVQGTARDQRRAILVSAQADPLNPATLSTDRTDRWNRYSLLALTSARYCTPQRMTQPVTHGTLTRQSLYSHLLNNQRDIIIYRPRVAQPARWTLILFDGQVYQDEYRFASVMDDLIARHVVPPFNIVFIDSLDHVRRGKELPPNPAFADFMAHELVPWLRQNGLPVQRQKTVLAGSSYGGLASSWVALRYPRIFGNVLSLSGSYWWAPQGEAPGWLTRQYQQSPQYPIRFWLQAGRFESQGPDGGIYRNTEAFAQVLRDKGYRASFHPWSSGHDYAAWCEALVAGMRDFTGLTRQRKPATPDKANNQILDNTQRQKPQAEQQGI</sequence>
<dbReference type="GO" id="GO:0005506">
    <property type="term" value="F:iron ion binding"/>
    <property type="evidence" value="ECO:0007669"/>
    <property type="project" value="InterPro"/>
</dbReference>
<accession>A0A2P5GR98</accession>
<dbReference type="EMBL" id="PQGE01000014">
    <property type="protein sequence ID" value="POP43404.1"/>
    <property type="molecule type" value="Genomic_DNA"/>
</dbReference>
<keyword evidence="2" id="KW-0963">Cytoplasm</keyword>
<feature type="chain" id="PRO_5015108344" evidence="6">
    <location>
        <begin position="20"/>
        <end position="551"/>
    </location>
</feature>
<feature type="domain" description="Enterochelin esterase N-terminal" evidence="7">
    <location>
        <begin position="172"/>
        <end position="273"/>
    </location>
</feature>
<reference evidence="10 11" key="1">
    <citation type="submission" date="2018-01" db="EMBL/GenBank/DDBJ databases">
        <title>Superficieibacter electus gen. nov., sp. nov., an extended-spectrum beta-lactamase possessing member of the Enterobacteriaceae family, isolated from intensive care unit surfaces.</title>
        <authorList>
            <person name="Potter R.F."/>
            <person name="D'Souza A.W."/>
        </authorList>
    </citation>
    <scope>NUCLEOTIDE SEQUENCE [LARGE SCALE GENOMIC DNA]</scope>
    <source>
        <strain evidence="9 11">BP-1</strain>
        <strain evidence="8 10">BP-2</strain>
    </source>
</reference>
<comment type="subcellular location">
    <subcellularLocation>
        <location evidence="1">Cytoplasm</location>
    </subcellularLocation>
</comment>
<evidence type="ECO:0000313" key="11">
    <source>
        <dbReference type="Proteomes" id="UP000247005"/>
    </source>
</evidence>
<feature type="region of interest" description="Disordered" evidence="5">
    <location>
        <begin position="521"/>
        <end position="551"/>
    </location>
</feature>
<dbReference type="Pfam" id="PF11806">
    <property type="entry name" value="Enterochelin_N"/>
    <property type="match status" value="1"/>
</dbReference>
<dbReference type="InterPro" id="IPR014756">
    <property type="entry name" value="Ig_E-set"/>
</dbReference>
<evidence type="ECO:0000259" key="7">
    <source>
        <dbReference type="Pfam" id="PF11806"/>
    </source>
</evidence>
<evidence type="ECO:0000313" key="10">
    <source>
        <dbReference type="Proteomes" id="UP000237073"/>
    </source>
</evidence>
<feature type="compositionally biased region" description="Polar residues" evidence="5">
    <location>
        <begin position="530"/>
        <end position="551"/>
    </location>
</feature>